<feature type="transmembrane region" description="Helical" evidence="1">
    <location>
        <begin position="83"/>
        <end position="109"/>
    </location>
</feature>
<feature type="transmembrane region" description="Helical" evidence="1">
    <location>
        <begin position="15"/>
        <end position="37"/>
    </location>
</feature>
<reference evidence="2 3" key="2">
    <citation type="journal article" date="2008" name="Bioinformatics">
        <title>Assembly reconciliation.</title>
        <authorList>
            <person name="Zimin A.V."/>
            <person name="Smith D.R."/>
            <person name="Sutton G."/>
            <person name="Yorke J.A."/>
        </authorList>
    </citation>
    <scope>NUCLEOTIDE SEQUENCE [LARGE SCALE GENOMIC DNA]</scope>
    <source>
        <strain evidence="2 3">TSC#14021-0224.01</strain>
    </source>
</reference>
<protein>
    <submittedName>
        <fullName evidence="2">Uncharacterized protein</fullName>
    </submittedName>
</protein>
<evidence type="ECO:0000256" key="1">
    <source>
        <dbReference type="SAM" id="Phobius"/>
    </source>
</evidence>
<keyword evidence="1" id="KW-1133">Transmembrane helix</keyword>
<sequence length="174" mass="20112">MGIVDKFLYFFELKYGILIIGFVDIIQSILCGCYLPWIRRKVDKDVSILTEPAYTIYGPSLPKRSQLYKFYVGEDFYFNRFGYAMYIFCLIVLVLHIGASILIIVSVLSEEKTMAAPYVATALMRFVVLLLILIWIVTKSFDCTTSFWLIGLSLFPAPYFWLTVVSWYNPPTSE</sequence>
<keyword evidence="1" id="KW-0812">Transmembrane</keyword>
<gene>
    <name evidence="2" type="primary">Dere\GG22516</name>
    <name evidence="2" type="synonym">dere_GLEANR_7240</name>
    <name evidence="2" type="synonym">GG22516</name>
    <name evidence="2" type="ORF">Dere_GG22516</name>
</gene>
<feature type="transmembrane region" description="Helical" evidence="1">
    <location>
        <begin position="115"/>
        <end position="135"/>
    </location>
</feature>
<dbReference type="OrthoDB" id="7839304at2759"/>
<reference evidence="2 3" key="1">
    <citation type="journal article" date="2007" name="Nature">
        <title>Evolution of genes and genomes on the Drosophila phylogeny.</title>
        <authorList>
            <consortium name="Drosophila 12 Genomes Consortium"/>
            <person name="Clark A.G."/>
            <person name="Eisen M.B."/>
            <person name="Smith D.R."/>
            <person name="Bergman C.M."/>
            <person name="Oliver B."/>
            <person name="Markow T.A."/>
            <person name="Kaufman T.C."/>
            <person name="Kellis M."/>
            <person name="Gelbart W."/>
            <person name="Iyer V.N."/>
            <person name="Pollard D.A."/>
            <person name="Sackton T.B."/>
            <person name="Larracuente A.M."/>
            <person name="Singh N.D."/>
            <person name="Abad J.P."/>
            <person name="Abt D.N."/>
            <person name="Adryan B."/>
            <person name="Aguade M."/>
            <person name="Akashi H."/>
            <person name="Anderson W.W."/>
            <person name="Aquadro C.F."/>
            <person name="Ardell D.H."/>
            <person name="Arguello R."/>
            <person name="Artieri C.G."/>
            <person name="Barbash D.A."/>
            <person name="Barker D."/>
            <person name="Barsanti P."/>
            <person name="Batterham P."/>
            <person name="Batzoglou S."/>
            <person name="Begun D."/>
            <person name="Bhutkar A."/>
            <person name="Blanco E."/>
            <person name="Bosak S.A."/>
            <person name="Bradley R.K."/>
            <person name="Brand A.D."/>
            <person name="Brent M.R."/>
            <person name="Brooks A.N."/>
            <person name="Brown R.H."/>
            <person name="Butlin R.K."/>
            <person name="Caggese C."/>
            <person name="Calvi B.R."/>
            <person name="Bernardo de Carvalho A."/>
            <person name="Caspi A."/>
            <person name="Castrezana S."/>
            <person name="Celniker S.E."/>
            <person name="Chang J.L."/>
            <person name="Chapple C."/>
            <person name="Chatterji S."/>
            <person name="Chinwalla A."/>
            <person name="Civetta A."/>
            <person name="Clifton S.W."/>
            <person name="Comeron J.M."/>
            <person name="Costello J.C."/>
            <person name="Coyne J.A."/>
            <person name="Daub J."/>
            <person name="David R.G."/>
            <person name="Delcher A.L."/>
            <person name="Delehaunty K."/>
            <person name="Do C.B."/>
            <person name="Ebling H."/>
            <person name="Edwards K."/>
            <person name="Eickbush T."/>
            <person name="Evans J.D."/>
            <person name="Filipski A."/>
            <person name="Findeiss S."/>
            <person name="Freyhult E."/>
            <person name="Fulton L."/>
            <person name="Fulton R."/>
            <person name="Garcia A.C."/>
            <person name="Gardiner A."/>
            <person name="Garfield D.A."/>
            <person name="Garvin B.E."/>
            <person name="Gibson G."/>
            <person name="Gilbert D."/>
            <person name="Gnerre S."/>
            <person name="Godfrey J."/>
            <person name="Good R."/>
            <person name="Gotea V."/>
            <person name="Gravely B."/>
            <person name="Greenberg A.J."/>
            <person name="Griffiths-Jones S."/>
            <person name="Gross S."/>
            <person name="Guigo R."/>
            <person name="Gustafson E.A."/>
            <person name="Haerty W."/>
            <person name="Hahn M.W."/>
            <person name="Halligan D.L."/>
            <person name="Halpern A.L."/>
            <person name="Halter G.M."/>
            <person name="Han M.V."/>
            <person name="Heger A."/>
            <person name="Hillier L."/>
            <person name="Hinrichs A.S."/>
            <person name="Holmes I."/>
            <person name="Hoskins R.A."/>
            <person name="Hubisz M.J."/>
            <person name="Hultmark D."/>
            <person name="Huntley M.A."/>
            <person name="Jaffe D.B."/>
            <person name="Jagadeeshan S."/>
            <person name="Jeck W.R."/>
            <person name="Johnson J."/>
            <person name="Jones C.D."/>
            <person name="Jordan W.C."/>
            <person name="Karpen G.H."/>
            <person name="Kataoka E."/>
            <person name="Keightley P.D."/>
            <person name="Kheradpour P."/>
            <person name="Kirkness E.F."/>
            <person name="Koerich L.B."/>
            <person name="Kristiansen K."/>
            <person name="Kudrna D."/>
            <person name="Kulathinal R.J."/>
            <person name="Kumar S."/>
            <person name="Kwok R."/>
            <person name="Lander E."/>
            <person name="Langley C.H."/>
            <person name="Lapoint R."/>
            <person name="Lazzaro B.P."/>
            <person name="Lee S.J."/>
            <person name="Levesque L."/>
            <person name="Li R."/>
            <person name="Lin C.F."/>
            <person name="Lin M.F."/>
            <person name="Lindblad-Toh K."/>
            <person name="Llopart A."/>
            <person name="Long M."/>
            <person name="Low L."/>
            <person name="Lozovsky E."/>
            <person name="Lu J."/>
            <person name="Luo M."/>
            <person name="Machado C.A."/>
            <person name="Makalowski W."/>
            <person name="Marzo M."/>
            <person name="Matsuda M."/>
            <person name="Matzkin L."/>
            <person name="McAllister B."/>
            <person name="McBride C.S."/>
            <person name="McKernan B."/>
            <person name="McKernan K."/>
            <person name="Mendez-Lago M."/>
            <person name="Minx P."/>
            <person name="Mollenhauer M.U."/>
            <person name="Montooth K."/>
            <person name="Mount S.M."/>
            <person name="Mu X."/>
            <person name="Myers E."/>
            <person name="Negre B."/>
            <person name="Newfeld S."/>
            <person name="Nielsen R."/>
            <person name="Noor M.A."/>
            <person name="O'Grady P."/>
            <person name="Pachter L."/>
            <person name="Papaceit M."/>
            <person name="Parisi M.J."/>
            <person name="Parisi M."/>
            <person name="Parts L."/>
            <person name="Pedersen J.S."/>
            <person name="Pesole G."/>
            <person name="Phillippy A.M."/>
            <person name="Ponting C.P."/>
            <person name="Pop M."/>
            <person name="Porcelli D."/>
            <person name="Powell J.R."/>
            <person name="Prohaska S."/>
            <person name="Pruitt K."/>
            <person name="Puig M."/>
            <person name="Quesneville H."/>
            <person name="Ram K.R."/>
            <person name="Rand D."/>
            <person name="Rasmussen M.D."/>
            <person name="Reed L.K."/>
            <person name="Reenan R."/>
            <person name="Reily A."/>
            <person name="Remington K.A."/>
            <person name="Rieger T.T."/>
            <person name="Ritchie M.G."/>
            <person name="Robin C."/>
            <person name="Rogers Y.H."/>
            <person name="Rohde C."/>
            <person name="Rozas J."/>
            <person name="Rubenfield M.J."/>
            <person name="Ruiz A."/>
            <person name="Russo S."/>
            <person name="Salzberg S.L."/>
            <person name="Sanchez-Gracia A."/>
            <person name="Saranga D.J."/>
            <person name="Sato H."/>
            <person name="Schaeffer S.W."/>
            <person name="Schatz M.C."/>
            <person name="Schlenke T."/>
            <person name="Schwartz R."/>
            <person name="Segarra C."/>
            <person name="Singh R.S."/>
            <person name="Sirot L."/>
            <person name="Sirota M."/>
            <person name="Sisneros N.B."/>
            <person name="Smith C.D."/>
            <person name="Smith T.F."/>
            <person name="Spieth J."/>
            <person name="Stage D.E."/>
            <person name="Stark A."/>
            <person name="Stephan W."/>
            <person name="Strausberg R.L."/>
            <person name="Strempel S."/>
            <person name="Sturgill D."/>
            <person name="Sutton G."/>
            <person name="Sutton G.G."/>
            <person name="Tao W."/>
            <person name="Teichmann S."/>
            <person name="Tobari Y.N."/>
            <person name="Tomimura Y."/>
            <person name="Tsolas J.M."/>
            <person name="Valente V.L."/>
            <person name="Venter E."/>
            <person name="Venter J.C."/>
            <person name="Vicario S."/>
            <person name="Vieira F.G."/>
            <person name="Vilella A.J."/>
            <person name="Villasante A."/>
            <person name="Walenz B."/>
            <person name="Wang J."/>
            <person name="Wasserman M."/>
            <person name="Watts T."/>
            <person name="Wilson D."/>
            <person name="Wilson R.K."/>
            <person name="Wing R.A."/>
            <person name="Wolfner M.F."/>
            <person name="Wong A."/>
            <person name="Wong G.K."/>
            <person name="Wu C.I."/>
            <person name="Wu G."/>
            <person name="Yamamoto D."/>
            <person name="Yang H.P."/>
            <person name="Yang S.P."/>
            <person name="Yorke J.A."/>
            <person name="Yoshida K."/>
            <person name="Zdobnov E."/>
            <person name="Zhang P."/>
            <person name="Zhang Y."/>
            <person name="Zimin A.V."/>
            <person name="Baldwin J."/>
            <person name="Abdouelleil A."/>
            <person name="Abdulkadir J."/>
            <person name="Abebe A."/>
            <person name="Abera B."/>
            <person name="Abreu J."/>
            <person name="Acer S.C."/>
            <person name="Aftuck L."/>
            <person name="Alexander A."/>
            <person name="An P."/>
            <person name="Anderson E."/>
            <person name="Anderson S."/>
            <person name="Arachi H."/>
            <person name="Azer M."/>
            <person name="Bachantsang P."/>
            <person name="Barry A."/>
            <person name="Bayul T."/>
            <person name="Berlin A."/>
            <person name="Bessette D."/>
            <person name="Bloom T."/>
            <person name="Blye J."/>
            <person name="Boguslavskiy L."/>
            <person name="Bonnet C."/>
            <person name="Boukhgalter B."/>
            <person name="Bourzgui I."/>
            <person name="Brown A."/>
            <person name="Cahill P."/>
            <person name="Channer S."/>
            <person name="Cheshatsang Y."/>
            <person name="Chuda L."/>
            <person name="Citroen M."/>
            <person name="Collymore A."/>
            <person name="Cooke P."/>
            <person name="Costello M."/>
            <person name="D'Aco K."/>
            <person name="Daza R."/>
            <person name="De Haan G."/>
            <person name="DeGray S."/>
            <person name="DeMaso C."/>
            <person name="Dhargay N."/>
            <person name="Dooley K."/>
            <person name="Dooley E."/>
            <person name="Doricent M."/>
            <person name="Dorje P."/>
            <person name="Dorjee K."/>
            <person name="Dupes A."/>
            <person name="Elong R."/>
            <person name="Falk J."/>
            <person name="Farina A."/>
            <person name="Faro S."/>
            <person name="Ferguson D."/>
            <person name="Fisher S."/>
            <person name="Foley C.D."/>
            <person name="Franke A."/>
            <person name="Friedrich D."/>
            <person name="Gadbois L."/>
            <person name="Gearin G."/>
            <person name="Gearin C.R."/>
            <person name="Giannoukos G."/>
            <person name="Goode T."/>
            <person name="Graham J."/>
            <person name="Grandbois E."/>
            <person name="Grewal S."/>
            <person name="Gyaltsen K."/>
            <person name="Hafez N."/>
            <person name="Hagos B."/>
            <person name="Hall J."/>
            <person name="Henson C."/>
            <person name="Hollinger A."/>
            <person name="Honan T."/>
            <person name="Huard M.D."/>
            <person name="Hughes L."/>
            <person name="Hurhula B."/>
            <person name="Husby M.E."/>
            <person name="Kamat A."/>
            <person name="Kanga B."/>
            <person name="Kashin S."/>
            <person name="Khazanovich D."/>
            <person name="Kisner P."/>
            <person name="Lance K."/>
            <person name="Lara M."/>
            <person name="Lee W."/>
            <person name="Lennon N."/>
            <person name="Letendre F."/>
            <person name="LeVine R."/>
            <person name="Lipovsky A."/>
            <person name="Liu X."/>
            <person name="Liu J."/>
            <person name="Liu S."/>
            <person name="Lokyitsang T."/>
            <person name="Lokyitsang Y."/>
            <person name="Lubonja R."/>
            <person name="Lui A."/>
            <person name="MacDonald P."/>
            <person name="Magnisalis V."/>
            <person name="Maru K."/>
            <person name="Matthews C."/>
            <person name="McCusker W."/>
            <person name="McDonough S."/>
            <person name="Mehta T."/>
            <person name="Meldrim J."/>
            <person name="Meneus L."/>
            <person name="Mihai O."/>
            <person name="Mihalev A."/>
            <person name="Mihova T."/>
            <person name="Mittelman R."/>
            <person name="Mlenga V."/>
            <person name="Montmayeur A."/>
            <person name="Mulrain L."/>
            <person name="Navidi A."/>
            <person name="Naylor J."/>
            <person name="Negash T."/>
            <person name="Nguyen T."/>
            <person name="Nguyen N."/>
            <person name="Nicol R."/>
            <person name="Norbu C."/>
            <person name="Norbu N."/>
            <person name="Novod N."/>
            <person name="O'Neill B."/>
            <person name="Osman S."/>
            <person name="Markiewicz E."/>
            <person name="Oyono O.L."/>
            <person name="Patti C."/>
            <person name="Phunkhang P."/>
            <person name="Pierre F."/>
            <person name="Priest M."/>
            <person name="Raghuraman S."/>
            <person name="Rege F."/>
            <person name="Reyes R."/>
            <person name="Rise C."/>
            <person name="Rogov P."/>
            <person name="Ross K."/>
            <person name="Ryan E."/>
            <person name="Settipalli S."/>
            <person name="Shea T."/>
            <person name="Sherpa N."/>
            <person name="Shi L."/>
            <person name="Shih D."/>
            <person name="Sparrow T."/>
            <person name="Spaulding J."/>
            <person name="Stalker J."/>
            <person name="Stange-Thomann N."/>
            <person name="Stavropoulos S."/>
            <person name="Stone C."/>
            <person name="Strader C."/>
            <person name="Tesfaye S."/>
            <person name="Thomson T."/>
            <person name="Thoulutsang Y."/>
            <person name="Thoulutsang D."/>
            <person name="Topham K."/>
            <person name="Topping I."/>
            <person name="Tsamla T."/>
            <person name="Vassiliev H."/>
            <person name="Vo A."/>
            <person name="Wangchuk T."/>
            <person name="Wangdi T."/>
            <person name="Weiand M."/>
            <person name="Wilkinson J."/>
            <person name="Wilson A."/>
            <person name="Yadav S."/>
            <person name="Young G."/>
            <person name="Yu Q."/>
            <person name="Zembek L."/>
            <person name="Zhong D."/>
            <person name="Zimmer A."/>
            <person name="Zwirko Z."/>
            <person name="Jaffe D.B."/>
            <person name="Alvarez P."/>
            <person name="Brockman W."/>
            <person name="Butler J."/>
            <person name="Chin C."/>
            <person name="Gnerre S."/>
            <person name="Grabherr M."/>
            <person name="Kleber M."/>
            <person name="Mauceli E."/>
            <person name="MacCallum I."/>
        </authorList>
    </citation>
    <scope>NUCLEOTIDE SEQUENCE [LARGE SCALE GENOMIC DNA]</scope>
    <source>
        <strain evidence="2 3">TSC#14021-0224.01</strain>
    </source>
</reference>
<name>B3NRP7_DROER</name>
<keyword evidence="3" id="KW-1185">Reference proteome</keyword>
<dbReference type="HOGENOM" id="CLU_2924997_0_0_1"/>
<dbReference type="KEGG" id="der:6549353"/>
<evidence type="ECO:0000313" key="3">
    <source>
        <dbReference type="Proteomes" id="UP000008711"/>
    </source>
</evidence>
<organism evidence="2 3">
    <name type="scientific">Drosophila erecta</name>
    <name type="common">Fruit fly</name>
    <dbReference type="NCBI Taxonomy" id="7220"/>
    <lineage>
        <taxon>Eukaryota</taxon>
        <taxon>Metazoa</taxon>
        <taxon>Ecdysozoa</taxon>
        <taxon>Arthropoda</taxon>
        <taxon>Hexapoda</taxon>
        <taxon>Insecta</taxon>
        <taxon>Pterygota</taxon>
        <taxon>Neoptera</taxon>
        <taxon>Endopterygota</taxon>
        <taxon>Diptera</taxon>
        <taxon>Brachycera</taxon>
        <taxon>Muscomorpha</taxon>
        <taxon>Ephydroidea</taxon>
        <taxon>Drosophilidae</taxon>
        <taxon>Drosophila</taxon>
        <taxon>Sophophora</taxon>
    </lineage>
</organism>
<accession>B3NRP7</accession>
<evidence type="ECO:0000313" key="2">
    <source>
        <dbReference type="EMBL" id="EDV56199.2"/>
    </source>
</evidence>
<dbReference type="Proteomes" id="UP000008711">
    <property type="component" value="Unassembled WGS sequence"/>
</dbReference>
<keyword evidence="1" id="KW-0472">Membrane</keyword>
<feature type="transmembrane region" description="Helical" evidence="1">
    <location>
        <begin position="147"/>
        <end position="168"/>
    </location>
</feature>
<dbReference type="EMBL" id="CH954179">
    <property type="protein sequence ID" value="EDV56199.2"/>
    <property type="molecule type" value="Genomic_DNA"/>
</dbReference>
<proteinExistence type="predicted"/>
<dbReference type="AlphaFoldDB" id="B3NRP7"/>